<name>A0ABS7YHX8_9VIBR</name>
<reference evidence="3" key="1">
    <citation type="submission" date="2023-07" db="EMBL/GenBank/DDBJ databases">
        <title>Molecular identification of indigenous halophilic bacteria isolated from red sea cost, biodegradation of synthetic dyes and assessment of degraded metabolite toxicity.</title>
        <authorList>
            <person name="Chaieb K."/>
            <person name="Altayb H.N."/>
        </authorList>
    </citation>
    <scope>NUCLEOTIDE SEQUENCE [LARGE SCALE GENOMIC DNA]</scope>
    <source>
        <strain evidence="3">K20</strain>
    </source>
</reference>
<accession>A0ABS7YHX8</accession>
<sequence>MLTKDVSEELKAIFASLVAEGKEPSIALVKSRLSTPVPMPALITAMRSWKNQAKVPKIEVAEPQQEQSNEQRIATLESQVTELINRVMKLEAKLAGKAE</sequence>
<organism evidence="2 3">
    <name type="scientific">Vibrio tritonius</name>
    <dbReference type="NCBI Taxonomy" id="1435069"/>
    <lineage>
        <taxon>Bacteria</taxon>
        <taxon>Pseudomonadati</taxon>
        <taxon>Pseudomonadota</taxon>
        <taxon>Gammaproteobacteria</taxon>
        <taxon>Vibrionales</taxon>
        <taxon>Vibrionaceae</taxon>
        <taxon>Vibrio</taxon>
    </lineage>
</organism>
<feature type="coiled-coil region" evidence="1">
    <location>
        <begin position="66"/>
        <end position="93"/>
    </location>
</feature>
<evidence type="ECO:0000256" key="1">
    <source>
        <dbReference type="SAM" id="Coils"/>
    </source>
</evidence>
<dbReference type="Proteomes" id="UP001199044">
    <property type="component" value="Unassembled WGS sequence"/>
</dbReference>
<comment type="caution">
    <text evidence="2">The sequence shown here is derived from an EMBL/GenBank/DDBJ whole genome shotgun (WGS) entry which is preliminary data.</text>
</comment>
<keyword evidence="1" id="KW-0175">Coiled coil</keyword>
<evidence type="ECO:0000313" key="2">
    <source>
        <dbReference type="EMBL" id="MCA2014496.1"/>
    </source>
</evidence>
<dbReference type="EMBL" id="JAIWIU010000001">
    <property type="protein sequence ID" value="MCA2014496.1"/>
    <property type="molecule type" value="Genomic_DNA"/>
</dbReference>
<evidence type="ECO:0008006" key="4">
    <source>
        <dbReference type="Google" id="ProtNLM"/>
    </source>
</evidence>
<protein>
    <recommendedName>
        <fullName evidence="4">KfrA N-terminal DNA-binding domain-containing protein</fullName>
    </recommendedName>
</protein>
<keyword evidence="3" id="KW-1185">Reference proteome</keyword>
<gene>
    <name evidence="2" type="ORF">LDJ79_00135</name>
</gene>
<evidence type="ECO:0000313" key="3">
    <source>
        <dbReference type="Proteomes" id="UP001199044"/>
    </source>
</evidence>
<dbReference type="RefSeq" id="WP_225249150.1">
    <property type="nucleotide sequence ID" value="NZ_CP152307.1"/>
</dbReference>
<proteinExistence type="predicted"/>